<evidence type="ECO:0000256" key="2">
    <source>
        <dbReference type="ARBA" id="ARBA00022630"/>
    </source>
</evidence>
<keyword evidence="4" id="KW-0819">tRNA processing</keyword>
<evidence type="ECO:0000256" key="6">
    <source>
        <dbReference type="ARBA" id="ARBA00023002"/>
    </source>
</evidence>
<dbReference type="OMA" id="DVNLACP"/>
<comment type="catalytic activity">
    <reaction evidence="12">
        <text>5,6-dihydrouridine(16) in tRNA + NAD(+) = uridine(16) in tRNA + NADH + H(+)</text>
        <dbReference type="Rhea" id="RHEA:53380"/>
        <dbReference type="Rhea" id="RHEA-COMP:13543"/>
        <dbReference type="Rhea" id="RHEA-COMP:13544"/>
        <dbReference type="ChEBI" id="CHEBI:15378"/>
        <dbReference type="ChEBI" id="CHEBI:57540"/>
        <dbReference type="ChEBI" id="CHEBI:57945"/>
        <dbReference type="ChEBI" id="CHEBI:65315"/>
        <dbReference type="ChEBI" id="CHEBI:74443"/>
        <dbReference type="EC" id="1.3.1.88"/>
    </reaction>
    <physiologicalReaction direction="right-to-left" evidence="12">
        <dbReference type="Rhea" id="RHEA:53382"/>
    </physiologicalReaction>
</comment>
<dbReference type="RefSeq" id="XP_005782902.1">
    <property type="nucleotide sequence ID" value="XM_005782845.1"/>
</dbReference>
<dbReference type="PANTHER" id="PTHR11082:SF5">
    <property type="entry name" value="TRNA-DIHYDROURIDINE(16_17) SYNTHASE [NAD(P)(+)]-LIKE"/>
    <property type="match status" value="1"/>
</dbReference>
<dbReference type="GO" id="GO:0050660">
    <property type="term" value="F:flavin adenine dinucleotide binding"/>
    <property type="evidence" value="ECO:0007669"/>
    <property type="project" value="InterPro"/>
</dbReference>
<keyword evidence="5" id="KW-0521">NADP</keyword>
<evidence type="ECO:0000259" key="14">
    <source>
        <dbReference type="Pfam" id="PF01207"/>
    </source>
</evidence>
<comment type="catalytic activity">
    <reaction evidence="11">
        <text>5,6-dihydrouridine(16) in tRNA + NADP(+) = uridine(16) in tRNA + NADPH + H(+)</text>
        <dbReference type="Rhea" id="RHEA:53376"/>
        <dbReference type="Rhea" id="RHEA-COMP:13543"/>
        <dbReference type="Rhea" id="RHEA-COMP:13544"/>
        <dbReference type="ChEBI" id="CHEBI:15378"/>
        <dbReference type="ChEBI" id="CHEBI:57783"/>
        <dbReference type="ChEBI" id="CHEBI:58349"/>
        <dbReference type="ChEBI" id="CHEBI:65315"/>
        <dbReference type="ChEBI" id="CHEBI:74443"/>
        <dbReference type="EC" id="1.3.1.88"/>
    </reaction>
    <physiologicalReaction direction="right-to-left" evidence="11">
        <dbReference type="Rhea" id="RHEA:53378"/>
    </physiologicalReaction>
</comment>
<dbReference type="Pfam" id="PF01207">
    <property type="entry name" value="Dus"/>
    <property type="match status" value="1"/>
</dbReference>
<dbReference type="PaxDb" id="2903-EOD30473"/>
<dbReference type="CDD" id="cd02801">
    <property type="entry name" value="DUS_like_FMN"/>
    <property type="match status" value="1"/>
</dbReference>
<proteinExistence type="inferred from homology"/>
<dbReference type="GO" id="GO:0017150">
    <property type="term" value="F:tRNA dihydrouridine synthase activity"/>
    <property type="evidence" value="ECO:0007669"/>
    <property type="project" value="InterPro"/>
</dbReference>
<dbReference type="InterPro" id="IPR018517">
    <property type="entry name" value="tRNA_hU_synthase_CS"/>
</dbReference>
<dbReference type="HOGENOM" id="CLU_013299_5_0_1"/>
<comment type="cofactor">
    <cofactor evidence="1">
        <name>FMN</name>
        <dbReference type="ChEBI" id="CHEBI:58210"/>
    </cofactor>
</comment>
<evidence type="ECO:0000256" key="7">
    <source>
        <dbReference type="ARBA" id="ARBA00023027"/>
    </source>
</evidence>
<protein>
    <recommendedName>
        <fullName evidence="9">tRNA-dihydrouridine(16/17) synthase [NAD(P)(+)]</fullName>
        <ecNumber evidence="9">1.3.1.88</ecNumber>
    </recommendedName>
</protein>
<dbReference type="AlphaFoldDB" id="A0A0D3K3Y8"/>
<keyword evidence="6" id="KW-0560">Oxidoreductase</keyword>
<keyword evidence="16" id="KW-1185">Reference proteome</keyword>
<keyword evidence="3" id="KW-0288">FMN</keyword>
<evidence type="ECO:0000256" key="8">
    <source>
        <dbReference type="ARBA" id="ARBA00038313"/>
    </source>
</evidence>
<dbReference type="Proteomes" id="UP000013827">
    <property type="component" value="Unassembled WGS sequence"/>
</dbReference>
<dbReference type="SUPFAM" id="SSF51395">
    <property type="entry name" value="FMN-linked oxidoreductases"/>
    <property type="match status" value="1"/>
</dbReference>
<feature type="domain" description="DUS-like FMN-binding" evidence="14">
    <location>
        <begin position="4"/>
        <end position="233"/>
    </location>
</feature>
<comment type="catalytic activity">
    <reaction evidence="10">
        <text>5,6-dihydrouridine(17) in tRNA + NAD(+) = uridine(17) in tRNA + NADH + H(+)</text>
        <dbReference type="Rhea" id="RHEA:53372"/>
        <dbReference type="Rhea" id="RHEA-COMP:13541"/>
        <dbReference type="Rhea" id="RHEA-COMP:13542"/>
        <dbReference type="ChEBI" id="CHEBI:15378"/>
        <dbReference type="ChEBI" id="CHEBI:57540"/>
        <dbReference type="ChEBI" id="CHEBI:57945"/>
        <dbReference type="ChEBI" id="CHEBI:65315"/>
        <dbReference type="ChEBI" id="CHEBI:74443"/>
        <dbReference type="EC" id="1.3.1.88"/>
    </reaction>
    <physiologicalReaction direction="right-to-left" evidence="10">
        <dbReference type="Rhea" id="RHEA:53374"/>
    </physiologicalReaction>
</comment>
<comment type="catalytic activity">
    <reaction evidence="13">
        <text>5,6-dihydrouridine(17) in tRNA + NADP(+) = uridine(17) in tRNA + NADPH + H(+)</text>
        <dbReference type="Rhea" id="RHEA:53368"/>
        <dbReference type="Rhea" id="RHEA-COMP:13541"/>
        <dbReference type="Rhea" id="RHEA-COMP:13542"/>
        <dbReference type="ChEBI" id="CHEBI:15378"/>
        <dbReference type="ChEBI" id="CHEBI:57783"/>
        <dbReference type="ChEBI" id="CHEBI:58349"/>
        <dbReference type="ChEBI" id="CHEBI:65315"/>
        <dbReference type="ChEBI" id="CHEBI:74443"/>
        <dbReference type="EC" id="1.3.1.88"/>
    </reaction>
    <physiologicalReaction direction="right-to-left" evidence="13">
        <dbReference type="Rhea" id="RHEA:53370"/>
    </physiologicalReaction>
</comment>
<name>A0A0D3K3Y8_EMIH1</name>
<dbReference type="PANTHER" id="PTHR11082">
    <property type="entry name" value="TRNA-DIHYDROURIDINE SYNTHASE"/>
    <property type="match status" value="1"/>
</dbReference>
<reference evidence="15" key="2">
    <citation type="submission" date="2024-10" db="UniProtKB">
        <authorList>
            <consortium name="EnsemblProtists"/>
        </authorList>
    </citation>
    <scope>IDENTIFICATION</scope>
</reference>
<dbReference type="eggNOG" id="KOG2335">
    <property type="taxonomic scope" value="Eukaryota"/>
</dbReference>
<evidence type="ECO:0000256" key="11">
    <source>
        <dbReference type="ARBA" id="ARBA00047652"/>
    </source>
</evidence>
<evidence type="ECO:0000313" key="16">
    <source>
        <dbReference type="Proteomes" id="UP000013827"/>
    </source>
</evidence>
<evidence type="ECO:0000256" key="12">
    <source>
        <dbReference type="ARBA" id="ARBA00048934"/>
    </source>
</evidence>
<evidence type="ECO:0000256" key="13">
    <source>
        <dbReference type="ARBA" id="ARBA00049467"/>
    </source>
</evidence>
<accession>A0A0D3K3Y8</accession>
<organism evidence="15 16">
    <name type="scientific">Emiliania huxleyi (strain CCMP1516)</name>
    <dbReference type="NCBI Taxonomy" id="280463"/>
    <lineage>
        <taxon>Eukaryota</taxon>
        <taxon>Haptista</taxon>
        <taxon>Haptophyta</taxon>
        <taxon>Prymnesiophyceae</taxon>
        <taxon>Isochrysidales</taxon>
        <taxon>Noelaerhabdaceae</taxon>
        <taxon>Emiliania</taxon>
    </lineage>
</organism>
<reference evidence="16" key="1">
    <citation type="journal article" date="2013" name="Nature">
        <title>Pan genome of the phytoplankton Emiliania underpins its global distribution.</title>
        <authorList>
            <person name="Read B.A."/>
            <person name="Kegel J."/>
            <person name="Klute M.J."/>
            <person name="Kuo A."/>
            <person name="Lefebvre S.C."/>
            <person name="Maumus F."/>
            <person name="Mayer C."/>
            <person name="Miller J."/>
            <person name="Monier A."/>
            <person name="Salamov A."/>
            <person name="Young J."/>
            <person name="Aguilar M."/>
            <person name="Claverie J.M."/>
            <person name="Frickenhaus S."/>
            <person name="Gonzalez K."/>
            <person name="Herman E.K."/>
            <person name="Lin Y.C."/>
            <person name="Napier J."/>
            <person name="Ogata H."/>
            <person name="Sarno A.F."/>
            <person name="Shmutz J."/>
            <person name="Schroeder D."/>
            <person name="de Vargas C."/>
            <person name="Verret F."/>
            <person name="von Dassow P."/>
            <person name="Valentin K."/>
            <person name="Van de Peer Y."/>
            <person name="Wheeler G."/>
            <person name="Dacks J.B."/>
            <person name="Delwiche C.F."/>
            <person name="Dyhrman S.T."/>
            <person name="Glockner G."/>
            <person name="John U."/>
            <person name="Richards T."/>
            <person name="Worden A.Z."/>
            <person name="Zhang X."/>
            <person name="Grigoriev I.V."/>
            <person name="Allen A.E."/>
            <person name="Bidle K."/>
            <person name="Borodovsky M."/>
            <person name="Bowler C."/>
            <person name="Brownlee C."/>
            <person name="Cock J.M."/>
            <person name="Elias M."/>
            <person name="Gladyshev V.N."/>
            <person name="Groth M."/>
            <person name="Guda C."/>
            <person name="Hadaegh A."/>
            <person name="Iglesias-Rodriguez M.D."/>
            <person name="Jenkins J."/>
            <person name="Jones B.M."/>
            <person name="Lawson T."/>
            <person name="Leese F."/>
            <person name="Lindquist E."/>
            <person name="Lobanov A."/>
            <person name="Lomsadze A."/>
            <person name="Malik S.B."/>
            <person name="Marsh M.E."/>
            <person name="Mackinder L."/>
            <person name="Mock T."/>
            <person name="Mueller-Roeber B."/>
            <person name="Pagarete A."/>
            <person name="Parker M."/>
            <person name="Probert I."/>
            <person name="Quesneville H."/>
            <person name="Raines C."/>
            <person name="Rensing S.A."/>
            <person name="Riano-Pachon D.M."/>
            <person name="Richier S."/>
            <person name="Rokitta S."/>
            <person name="Shiraiwa Y."/>
            <person name="Soanes D.M."/>
            <person name="van der Giezen M."/>
            <person name="Wahlund T.M."/>
            <person name="Williams B."/>
            <person name="Wilson W."/>
            <person name="Wolfe G."/>
            <person name="Wurch L.L."/>
        </authorList>
    </citation>
    <scope>NUCLEOTIDE SEQUENCE</scope>
</reference>
<dbReference type="EnsemblProtists" id="EOD30473">
    <property type="protein sequence ID" value="EOD30473"/>
    <property type="gene ID" value="EMIHUDRAFT_43763"/>
</dbReference>
<evidence type="ECO:0000256" key="5">
    <source>
        <dbReference type="ARBA" id="ARBA00022857"/>
    </source>
</evidence>
<evidence type="ECO:0000256" key="10">
    <source>
        <dbReference type="ARBA" id="ARBA00047287"/>
    </source>
</evidence>
<evidence type="ECO:0000313" key="15">
    <source>
        <dbReference type="EnsemblProtists" id="EOD30473"/>
    </source>
</evidence>
<keyword evidence="2" id="KW-0285">Flavoprotein</keyword>
<sequence length="233" mass="24845">RLVLAPMVGASELPFRLLSRKYGADLCYTPMIYSARFVEDDAYRQAELRTAPGDAPLVAHFCGNCPATLLKAARLAEPHVCAVDLNLGCPQRVAHSGNFGSYLCATAEGRATVLSIVRTLSSHLRVPVFCKIRLLDELDETLSFVRQLRDAGCALLAVHGRYRGSATRRRDGPAHLEQVAAVVAEVKRAAGEQMPVLSNGNVRSAADLLSALAATGADGVMSAEGALDDPAIF</sequence>
<dbReference type="KEGG" id="ehx:EMIHUDRAFT_43763"/>
<keyword evidence="7" id="KW-0520">NAD</keyword>
<dbReference type="InterPro" id="IPR035587">
    <property type="entry name" value="DUS-like_FMN-bd"/>
</dbReference>
<dbReference type="EC" id="1.3.1.88" evidence="9"/>
<evidence type="ECO:0000256" key="4">
    <source>
        <dbReference type="ARBA" id="ARBA00022694"/>
    </source>
</evidence>
<evidence type="ECO:0000256" key="9">
    <source>
        <dbReference type="ARBA" id="ARBA00038890"/>
    </source>
</evidence>
<evidence type="ECO:0000256" key="1">
    <source>
        <dbReference type="ARBA" id="ARBA00001917"/>
    </source>
</evidence>
<dbReference type="InterPro" id="IPR013785">
    <property type="entry name" value="Aldolase_TIM"/>
</dbReference>
<dbReference type="GeneID" id="17275746"/>
<dbReference type="PROSITE" id="PS01136">
    <property type="entry name" value="UPF0034"/>
    <property type="match status" value="1"/>
</dbReference>
<dbReference type="Gene3D" id="3.20.20.70">
    <property type="entry name" value="Aldolase class I"/>
    <property type="match status" value="1"/>
</dbReference>
<comment type="similarity">
    <text evidence="8">Belongs to the Dus family. Dus1 subfamily.</text>
</comment>
<evidence type="ECO:0000256" key="3">
    <source>
        <dbReference type="ARBA" id="ARBA00022643"/>
    </source>
</evidence>